<sequence length="44" mass="5271">MLPICQQVNCYLKNYRTIEEIELKNKKSIKKQSHIITMISIYTL</sequence>
<protein>
    <recommendedName>
        <fullName evidence="3">Transposase</fullName>
    </recommendedName>
</protein>
<comment type="caution">
    <text evidence="1">The sequence shown here is derived from an EMBL/GenBank/DDBJ whole genome shotgun (WGS) entry which is preliminary data.</text>
</comment>
<evidence type="ECO:0000313" key="1">
    <source>
        <dbReference type="EMBL" id="MBE0380874.1"/>
    </source>
</evidence>
<accession>A0ABR9EJY6</accession>
<dbReference type="EMBL" id="AQGW01000013">
    <property type="protein sequence ID" value="MBE0380874.1"/>
    <property type="molecule type" value="Genomic_DNA"/>
</dbReference>
<name>A0ABR9EJY6_PSEVC</name>
<evidence type="ECO:0008006" key="3">
    <source>
        <dbReference type="Google" id="ProtNLM"/>
    </source>
</evidence>
<organism evidence="1 2">
    <name type="scientific">Pseudoalteromonas carrageenovora IAM 12662</name>
    <dbReference type="NCBI Taxonomy" id="1314868"/>
    <lineage>
        <taxon>Bacteria</taxon>
        <taxon>Pseudomonadati</taxon>
        <taxon>Pseudomonadota</taxon>
        <taxon>Gammaproteobacteria</taxon>
        <taxon>Alteromonadales</taxon>
        <taxon>Pseudoalteromonadaceae</taxon>
        <taxon>Pseudoalteromonas</taxon>
    </lineage>
</organism>
<reference evidence="1 2" key="1">
    <citation type="submission" date="2015-06" db="EMBL/GenBank/DDBJ databases">
        <title>Genome sequence of Pseudoalteromonas carrageenovora.</title>
        <authorList>
            <person name="Xie B.-B."/>
            <person name="Rong J.-C."/>
            <person name="Qin Q.-L."/>
            <person name="Zhang Y.-Z."/>
        </authorList>
    </citation>
    <scope>NUCLEOTIDE SEQUENCE [LARGE SCALE GENOMIC DNA]</scope>
    <source>
        <strain evidence="1 2">IAM 12662</strain>
    </source>
</reference>
<evidence type="ECO:0000313" key="2">
    <source>
        <dbReference type="Proteomes" id="UP000615003"/>
    </source>
</evidence>
<keyword evidence="2" id="KW-1185">Reference proteome</keyword>
<proteinExistence type="predicted"/>
<dbReference type="Proteomes" id="UP000615003">
    <property type="component" value="Unassembled WGS sequence"/>
</dbReference>
<gene>
    <name evidence="1" type="ORF">PCARR_a2564</name>
</gene>